<reference evidence="2 3" key="1">
    <citation type="journal article" date="2013" name="BMC Genomics">
        <title>Genomics-driven discovery of the pneumocandin biosynthetic gene cluster in the fungus Glarea lozoyensis.</title>
        <authorList>
            <person name="Chen L."/>
            <person name="Yue Q."/>
            <person name="Zhang X."/>
            <person name="Xiang M."/>
            <person name="Wang C."/>
            <person name="Li S."/>
            <person name="Che Y."/>
            <person name="Ortiz-Lopez F.J."/>
            <person name="Bills G.F."/>
            <person name="Liu X."/>
            <person name="An Z."/>
        </authorList>
    </citation>
    <scope>NUCLEOTIDE SEQUENCE [LARGE SCALE GENOMIC DNA]</scope>
    <source>
        <strain evidence="3">ATCC 20868 / MF5171</strain>
    </source>
</reference>
<sequence>MFEIPDAKRIRRSDIGVDEPSDDEGSSSPDPELERELQHRLASLYGPIPSPNMSNTRPENQTAEETVDGAQSEQPDDDEPQEFEFRLFSTPTNTTSEPIHAQKIILDDDDSGKGNGGFVIPRRNSDYYFTTSAQGEAKWGFEHAAVNGEDVLKAQKQRAWGLEVPWRVTVIKVPGRLKQKKTLGTRSAVTELNDGEVKRRKPGKKHRIIIRKRTKQMAEAEEKKRAEAALKDETEREKRTRRNREKKLKKRQKEKDEKAARKAGGLAEEPEGQMPASKADGVSNAGTDDDGE</sequence>
<dbReference type="OMA" id="WRVIHLK"/>
<name>S3DU76_GLAL2</name>
<feature type="region of interest" description="Disordered" evidence="1">
    <location>
        <begin position="1"/>
        <end position="84"/>
    </location>
</feature>
<proteinExistence type="predicted"/>
<dbReference type="AlphaFoldDB" id="S3DU76"/>
<organism evidence="2 3">
    <name type="scientific">Glarea lozoyensis (strain ATCC 20868 / MF5171)</name>
    <dbReference type="NCBI Taxonomy" id="1116229"/>
    <lineage>
        <taxon>Eukaryota</taxon>
        <taxon>Fungi</taxon>
        <taxon>Dikarya</taxon>
        <taxon>Ascomycota</taxon>
        <taxon>Pezizomycotina</taxon>
        <taxon>Leotiomycetes</taxon>
        <taxon>Helotiales</taxon>
        <taxon>Helotiaceae</taxon>
        <taxon>Glarea</taxon>
    </lineage>
</organism>
<feature type="compositionally biased region" description="Basic residues" evidence="1">
    <location>
        <begin position="198"/>
        <end position="215"/>
    </location>
</feature>
<dbReference type="Proteomes" id="UP000016922">
    <property type="component" value="Unassembled WGS sequence"/>
</dbReference>
<dbReference type="eggNOG" id="ENOG502SH2S">
    <property type="taxonomic scope" value="Eukaryota"/>
</dbReference>
<dbReference type="RefSeq" id="XP_008084077.1">
    <property type="nucleotide sequence ID" value="XM_008085886.1"/>
</dbReference>
<feature type="compositionally biased region" description="Basic and acidic residues" evidence="1">
    <location>
        <begin position="216"/>
        <end position="238"/>
    </location>
</feature>
<protein>
    <submittedName>
        <fullName evidence="2">Uncharacterized protein</fullName>
    </submittedName>
</protein>
<evidence type="ECO:0000313" key="2">
    <source>
        <dbReference type="EMBL" id="EPE29968.1"/>
    </source>
</evidence>
<evidence type="ECO:0000256" key="1">
    <source>
        <dbReference type="SAM" id="MobiDB-lite"/>
    </source>
</evidence>
<feature type="region of interest" description="Disordered" evidence="1">
    <location>
        <begin position="193"/>
        <end position="292"/>
    </location>
</feature>
<keyword evidence="3" id="KW-1185">Reference proteome</keyword>
<feature type="compositionally biased region" description="Acidic residues" evidence="1">
    <location>
        <begin position="16"/>
        <end position="25"/>
    </location>
</feature>
<dbReference type="HOGENOM" id="CLU_051875_0_1_1"/>
<evidence type="ECO:0000313" key="3">
    <source>
        <dbReference type="Proteomes" id="UP000016922"/>
    </source>
</evidence>
<feature type="compositionally biased region" description="Polar residues" evidence="1">
    <location>
        <begin position="51"/>
        <end position="72"/>
    </location>
</feature>
<dbReference type="OrthoDB" id="5425061at2759"/>
<gene>
    <name evidence="2" type="ORF">GLAREA_01128</name>
</gene>
<dbReference type="InterPro" id="IPR018555">
    <property type="entry name" value="C630.06c-like"/>
</dbReference>
<dbReference type="Pfam" id="PF09428">
    <property type="entry name" value="DUF2011"/>
    <property type="match status" value="1"/>
</dbReference>
<dbReference type="EMBL" id="KE145367">
    <property type="protein sequence ID" value="EPE29968.1"/>
    <property type="molecule type" value="Genomic_DNA"/>
</dbReference>
<accession>S3DU76</accession>
<dbReference type="KEGG" id="glz:GLAREA_01128"/>
<feature type="compositionally biased region" description="Basic and acidic residues" evidence="1">
    <location>
        <begin position="1"/>
        <end position="15"/>
    </location>
</feature>
<feature type="compositionally biased region" description="Basic residues" evidence="1">
    <location>
        <begin position="239"/>
        <end position="252"/>
    </location>
</feature>
<dbReference type="GeneID" id="19460186"/>